<dbReference type="AlphaFoldDB" id="A0AAD8IPR8"/>
<dbReference type="Proteomes" id="UP001237642">
    <property type="component" value="Unassembled WGS sequence"/>
</dbReference>
<gene>
    <name evidence="1" type="ORF">POM88_016405</name>
</gene>
<keyword evidence="2" id="KW-1185">Reference proteome</keyword>
<reference evidence="1" key="2">
    <citation type="submission" date="2023-05" db="EMBL/GenBank/DDBJ databases">
        <authorList>
            <person name="Schelkunov M.I."/>
        </authorList>
    </citation>
    <scope>NUCLEOTIDE SEQUENCE</scope>
    <source>
        <strain evidence="1">Hsosn_3</strain>
        <tissue evidence="1">Leaf</tissue>
    </source>
</reference>
<accession>A0AAD8IPR8</accession>
<evidence type="ECO:0000313" key="1">
    <source>
        <dbReference type="EMBL" id="KAK1388227.1"/>
    </source>
</evidence>
<reference evidence="1" key="1">
    <citation type="submission" date="2023-02" db="EMBL/GenBank/DDBJ databases">
        <title>Genome of toxic invasive species Heracleum sosnowskyi carries increased number of genes despite the absence of recent whole-genome duplications.</title>
        <authorList>
            <person name="Schelkunov M."/>
            <person name="Shtratnikova V."/>
            <person name="Makarenko M."/>
            <person name="Klepikova A."/>
            <person name="Omelchenko D."/>
            <person name="Novikova G."/>
            <person name="Obukhova E."/>
            <person name="Bogdanov V."/>
            <person name="Penin A."/>
            <person name="Logacheva M."/>
        </authorList>
    </citation>
    <scope>NUCLEOTIDE SEQUENCE</scope>
    <source>
        <strain evidence="1">Hsosn_3</strain>
        <tissue evidence="1">Leaf</tissue>
    </source>
</reference>
<comment type="caution">
    <text evidence="1">The sequence shown here is derived from an EMBL/GenBank/DDBJ whole genome shotgun (WGS) entry which is preliminary data.</text>
</comment>
<sequence length="209" mass="24134">MDMLLHWVQAICESCDCMVDNFASMVVGRTMWCLLDYYFRSDNHLPCSSKISNGTSEMEGKHISYSNKNLAQTKKEQCWCFDPTIKYEVVRKCAVPRYAYHDDCPSDWTDSSDSEILTETMTEEEAQTQKEKILVEAKKEQPFSHDPHWNYDLLKQIFYLDYPDSLAYSNLILDSKTEEENKAKLDEYNSSRAPIAKVNSIVDISKGCG</sequence>
<protein>
    <submittedName>
        <fullName evidence="1">Uncharacterized protein</fullName>
    </submittedName>
</protein>
<dbReference type="EMBL" id="JAUIZM010000004">
    <property type="protein sequence ID" value="KAK1388227.1"/>
    <property type="molecule type" value="Genomic_DNA"/>
</dbReference>
<evidence type="ECO:0000313" key="2">
    <source>
        <dbReference type="Proteomes" id="UP001237642"/>
    </source>
</evidence>
<organism evidence="1 2">
    <name type="scientific">Heracleum sosnowskyi</name>
    <dbReference type="NCBI Taxonomy" id="360622"/>
    <lineage>
        <taxon>Eukaryota</taxon>
        <taxon>Viridiplantae</taxon>
        <taxon>Streptophyta</taxon>
        <taxon>Embryophyta</taxon>
        <taxon>Tracheophyta</taxon>
        <taxon>Spermatophyta</taxon>
        <taxon>Magnoliopsida</taxon>
        <taxon>eudicotyledons</taxon>
        <taxon>Gunneridae</taxon>
        <taxon>Pentapetalae</taxon>
        <taxon>asterids</taxon>
        <taxon>campanulids</taxon>
        <taxon>Apiales</taxon>
        <taxon>Apiaceae</taxon>
        <taxon>Apioideae</taxon>
        <taxon>apioid superclade</taxon>
        <taxon>Tordylieae</taxon>
        <taxon>Tordyliinae</taxon>
        <taxon>Heracleum</taxon>
    </lineage>
</organism>
<name>A0AAD8IPR8_9APIA</name>
<proteinExistence type="predicted"/>